<gene>
    <name evidence="2" type="ORF">V5799_010970</name>
</gene>
<keyword evidence="3" id="KW-1185">Reference proteome</keyword>
<evidence type="ECO:0000313" key="2">
    <source>
        <dbReference type="EMBL" id="KAK8774497.1"/>
    </source>
</evidence>
<feature type="chain" id="PRO_5042939357" description="Tick metalloprotease" evidence="1">
    <location>
        <begin position="20"/>
        <end position="150"/>
    </location>
</feature>
<organism evidence="2 3">
    <name type="scientific">Amblyomma americanum</name>
    <name type="common">Lone star tick</name>
    <dbReference type="NCBI Taxonomy" id="6943"/>
    <lineage>
        <taxon>Eukaryota</taxon>
        <taxon>Metazoa</taxon>
        <taxon>Ecdysozoa</taxon>
        <taxon>Arthropoda</taxon>
        <taxon>Chelicerata</taxon>
        <taxon>Arachnida</taxon>
        <taxon>Acari</taxon>
        <taxon>Parasitiformes</taxon>
        <taxon>Ixodida</taxon>
        <taxon>Ixodoidea</taxon>
        <taxon>Ixodidae</taxon>
        <taxon>Amblyomminae</taxon>
        <taxon>Amblyomma</taxon>
    </lineage>
</organism>
<dbReference type="AlphaFoldDB" id="A0AAQ4EIA8"/>
<sequence length="150" mass="16647">MDAIIAMFCLLLRIVASQGQRIVYPRLFHERSNSGALVLRIDDHLTLSLTKASVAAETLRFRSIREGTIYEEFIKGSEVEESLYEDKEKLATISLALGADGVKVNGFLSPSERIEPVAYKSSHQSGLAPHVVHRMKQPRAFGRVLPGPTK</sequence>
<evidence type="ECO:0000313" key="3">
    <source>
        <dbReference type="Proteomes" id="UP001321473"/>
    </source>
</evidence>
<accession>A0AAQ4EIA8</accession>
<dbReference type="EMBL" id="JARKHS020015368">
    <property type="protein sequence ID" value="KAK8774497.1"/>
    <property type="molecule type" value="Genomic_DNA"/>
</dbReference>
<keyword evidence="1" id="KW-0732">Signal</keyword>
<proteinExistence type="predicted"/>
<dbReference type="Proteomes" id="UP001321473">
    <property type="component" value="Unassembled WGS sequence"/>
</dbReference>
<evidence type="ECO:0008006" key="4">
    <source>
        <dbReference type="Google" id="ProtNLM"/>
    </source>
</evidence>
<comment type="caution">
    <text evidence="2">The sequence shown here is derived from an EMBL/GenBank/DDBJ whole genome shotgun (WGS) entry which is preliminary data.</text>
</comment>
<reference evidence="2 3" key="1">
    <citation type="journal article" date="2023" name="Arcadia Sci">
        <title>De novo assembly of a long-read Amblyomma americanum tick genome.</title>
        <authorList>
            <person name="Chou S."/>
            <person name="Poskanzer K.E."/>
            <person name="Rollins M."/>
            <person name="Thuy-Boun P.S."/>
        </authorList>
    </citation>
    <scope>NUCLEOTIDE SEQUENCE [LARGE SCALE GENOMIC DNA]</scope>
    <source>
        <strain evidence="2">F_SG_1</strain>
        <tissue evidence="2">Salivary glands</tissue>
    </source>
</reference>
<feature type="signal peptide" evidence="1">
    <location>
        <begin position="1"/>
        <end position="19"/>
    </location>
</feature>
<name>A0AAQ4EIA8_AMBAM</name>
<feature type="non-terminal residue" evidence="2">
    <location>
        <position position="150"/>
    </location>
</feature>
<evidence type="ECO:0000256" key="1">
    <source>
        <dbReference type="SAM" id="SignalP"/>
    </source>
</evidence>
<protein>
    <recommendedName>
        <fullName evidence="4">Tick metalloprotease</fullName>
    </recommendedName>
</protein>